<feature type="region of interest" description="Disordered" evidence="1">
    <location>
        <begin position="241"/>
        <end position="262"/>
    </location>
</feature>
<sequence>MPLIDSEVIQQYNDDGAAVIRGCISDHWLGVLNEAIEHDIRDPGPFVHAYQSESGGGRFHGNLRLWESEARFQDFCFNSPLPELAAEILASEKINLLYDQLFVKEPKTPNRTRWHNDQPYWAMRGWQVLSFWIALDPVDKQNGALEFIPGSHRWGRWFQPEIFGKGAGIEQYERNLDYEPMPDIESARERYEIISWDLSPGDVYVFHALTVHAAGGNCSGDVRRRGYSVRYTGDDVVYDARPGTNKGLRSDDHADGDPLDSPRYPVVWTR</sequence>
<dbReference type="PANTHER" id="PTHR20883:SF49">
    <property type="entry name" value="PHYTANOYL-COA DIOXYGENASE"/>
    <property type="match status" value="1"/>
</dbReference>
<gene>
    <name evidence="2" type="ORF">MGWOODY_XGa45</name>
</gene>
<keyword evidence="2" id="KW-0560">Oxidoreductase</keyword>
<evidence type="ECO:0000313" key="2">
    <source>
        <dbReference type="EMBL" id="CUS53999.1"/>
    </source>
</evidence>
<keyword evidence="2" id="KW-0223">Dioxygenase</keyword>
<proteinExistence type="predicted"/>
<dbReference type="EMBL" id="CZRL01000099">
    <property type="protein sequence ID" value="CUS53999.1"/>
    <property type="molecule type" value="Genomic_DNA"/>
</dbReference>
<dbReference type="PANTHER" id="PTHR20883">
    <property type="entry name" value="PHYTANOYL-COA DIOXYGENASE DOMAIN CONTAINING 1"/>
    <property type="match status" value="1"/>
</dbReference>
<dbReference type="GO" id="GO:0051213">
    <property type="term" value="F:dioxygenase activity"/>
    <property type="evidence" value="ECO:0007669"/>
    <property type="project" value="UniProtKB-KW"/>
</dbReference>
<reference evidence="2" key="1">
    <citation type="submission" date="2015-10" db="EMBL/GenBank/DDBJ databases">
        <authorList>
            <person name="Gilbert D.G."/>
        </authorList>
    </citation>
    <scope>NUCLEOTIDE SEQUENCE</scope>
</reference>
<organism evidence="2">
    <name type="scientific">hydrothermal vent metagenome</name>
    <dbReference type="NCBI Taxonomy" id="652676"/>
    <lineage>
        <taxon>unclassified sequences</taxon>
        <taxon>metagenomes</taxon>
        <taxon>ecological metagenomes</taxon>
    </lineage>
</organism>
<name>A0A161K1I6_9ZZZZ</name>
<evidence type="ECO:0000256" key="1">
    <source>
        <dbReference type="SAM" id="MobiDB-lite"/>
    </source>
</evidence>
<dbReference type="InterPro" id="IPR008775">
    <property type="entry name" value="Phytyl_CoA_dOase-like"/>
</dbReference>
<dbReference type="Gene3D" id="2.60.120.620">
    <property type="entry name" value="q2cbj1_9rhob like domain"/>
    <property type="match status" value="1"/>
</dbReference>
<dbReference type="SUPFAM" id="SSF51197">
    <property type="entry name" value="Clavaminate synthase-like"/>
    <property type="match status" value="1"/>
</dbReference>
<dbReference type="Pfam" id="PF05721">
    <property type="entry name" value="PhyH"/>
    <property type="match status" value="1"/>
</dbReference>
<accession>A0A161K1I6</accession>
<protein>
    <submittedName>
        <fullName evidence="2">Phytanoyl-CoA dioxygenase family protein</fullName>
    </submittedName>
</protein>
<dbReference type="AlphaFoldDB" id="A0A161K1I6"/>